<keyword evidence="1" id="KW-0597">Phosphoprotein</keyword>
<name>A0A1N7ARX6_9BACT</name>
<organism evidence="5 6">
    <name type="scientific">Pontibacter lucknowensis</name>
    <dbReference type="NCBI Taxonomy" id="1077936"/>
    <lineage>
        <taxon>Bacteria</taxon>
        <taxon>Pseudomonadati</taxon>
        <taxon>Bacteroidota</taxon>
        <taxon>Cytophagia</taxon>
        <taxon>Cytophagales</taxon>
        <taxon>Hymenobacteraceae</taxon>
        <taxon>Pontibacter</taxon>
    </lineage>
</organism>
<dbReference type="PROSITE" id="PS51585">
    <property type="entry name" value="SAM_MT_TPMT"/>
    <property type="match status" value="1"/>
</dbReference>
<keyword evidence="3 5" id="KW-0808">Transferase</keyword>
<evidence type="ECO:0000256" key="1">
    <source>
        <dbReference type="ARBA" id="ARBA00022553"/>
    </source>
</evidence>
<gene>
    <name evidence="5" type="ORF">SAMN05421545_3523</name>
</gene>
<dbReference type="GO" id="GO:0032259">
    <property type="term" value="P:methylation"/>
    <property type="evidence" value="ECO:0007669"/>
    <property type="project" value="UniProtKB-KW"/>
</dbReference>
<protein>
    <submittedName>
        <fullName evidence="5">Thiopurine S-methyltransferase (TPMT)</fullName>
    </submittedName>
</protein>
<dbReference type="EMBL" id="FTNM01000006">
    <property type="protein sequence ID" value="SIR41738.1"/>
    <property type="molecule type" value="Genomic_DNA"/>
</dbReference>
<dbReference type="PANTHER" id="PTHR32183:SF11">
    <property type="entry name" value="THIOL METHYLTRANSFERASE 2-RELATED"/>
    <property type="match status" value="1"/>
</dbReference>
<evidence type="ECO:0000313" key="5">
    <source>
        <dbReference type="EMBL" id="SIR41738.1"/>
    </source>
</evidence>
<dbReference type="Gene3D" id="3.40.50.150">
    <property type="entry name" value="Vaccinia Virus protein VP39"/>
    <property type="match status" value="1"/>
</dbReference>
<sequence length="197" mass="22856">MKQEFNADYWQNRYQLGQTGWDVGAITPPLRDYFNQMPNTGQRILVPGCGNAYEAEYLFRNGFTHTYIADVAEAPLQRFSERVPDFPENQLLLQDFFELGGTYDLIVEQTFFCAIDPQLRADYARKCAELLAPAGKLVGLLFDTTFEHNGPPFGGSREEYRTYFKPYFEFLHFETAYNSIPPRQGRELFIELRKLGM</sequence>
<dbReference type="InterPro" id="IPR029063">
    <property type="entry name" value="SAM-dependent_MTases_sf"/>
</dbReference>
<dbReference type="Pfam" id="PF05724">
    <property type="entry name" value="TPMT"/>
    <property type="match status" value="1"/>
</dbReference>
<keyword evidence="2 5" id="KW-0489">Methyltransferase</keyword>
<dbReference type="STRING" id="1077936.SAMN05421545_3523"/>
<proteinExistence type="predicted"/>
<dbReference type="PANTHER" id="PTHR32183">
    <property type="match status" value="1"/>
</dbReference>
<accession>A0A1N7ARX6</accession>
<dbReference type="GO" id="GO:0008757">
    <property type="term" value="F:S-adenosylmethionine-dependent methyltransferase activity"/>
    <property type="evidence" value="ECO:0007669"/>
    <property type="project" value="InterPro"/>
</dbReference>
<dbReference type="InterPro" id="IPR008854">
    <property type="entry name" value="TPMT"/>
</dbReference>
<keyword evidence="6" id="KW-1185">Reference proteome</keyword>
<dbReference type="RefSeq" id="WP_076423048.1">
    <property type="nucleotide sequence ID" value="NZ_FTNM01000006.1"/>
</dbReference>
<evidence type="ECO:0000256" key="2">
    <source>
        <dbReference type="ARBA" id="ARBA00022603"/>
    </source>
</evidence>
<evidence type="ECO:0000256" key="4">
    <source>
        <dbReference type="ARBA" id="ARBA00022691"/>
    </source>
</evidence>
<dbReference type="SUPFAM" id="SSF53335">
    <property type="entry name" value="S-adenosyl-L-methionine-dependent methyltransferases"/>
    <property type="match status" value="1"/>
</dbReference>
<dbReference type="OrthoDB" id="9778208at2"/>
<evidence type="ECO:0000256" key="3">
    <source>
        <dbReference type="ARBA" id="ARBA00022679"/>
    </source>
</evidence>
<dbReference type="Proteomes" id="UP000185924">
    <property type="component" value="Unassembled WGS sequence"/>
</dbReference>
<dbReference type="CDD" id="cd02440">
    <property type="entry name" value="AdoMet_MTases"/>
    <property type="match status" value="1"/>
</dbReference>
<evidence type="ECO:0000313" key="6">
    <source>
        <dbReference type="Proteomes" id="UP000185924"/>
    </source>
</evidence>
<reference evidence="6" key="1">
    <citation type="submission" date="2017-01" db="EMBL/GenBank/DDBJ databases">
        <authorList>
            <person name="Varghese N."/>
            <person name="Submissions S."/>
        </authorList>
    </citation>
    <scope>NUCLEOTIDE SEQUENCE [LARGE SCALE GENOMIC DNA]</scope>
    <source>
        <strain evidence="6">DM9</strain>
    </source>
</reference>
<keyword evidence="4" id="KW-0949">S-adenosyl-L-methionine</keyword>
<dbReference type="AlphaFoldDB" id="A0A1N7ARX6"/>